<sequence>MTYEQFCEFMNGALHLGEIKSVETMIKNEKHYEYTQECARKAEYFILKLKIIR</sequence>
<comment type="caution">
    <text evidence="1">The sequence shown here is derived from an EMBL/GenBank/DDBJ whole genome shotgun (WGS) entry which is preliminary data.</text>
</comment>
<dbReference type="Proteomes" id="UP000702425">
    <property type="component" value="Unassembled WGS sequence"/>
</dbReference>
<accession>A0ABX2D351</accession>
<protein>
    <submittedName>
        <fullName evidence="1">Uncharacterized protein</fullName>
    </submittedName>
</protein>
<proteinExistence type="predicted"/>
<keyword evidence="2" id="KW-1185">Reference proteome</keyword>
<evidence type="ECO:0000313" key="1">
    <source>
        <dbReference type="EMBL" id="NQE37079.1"/>
    </source>
</evidence>
<name>A0ABX2D351_9CYAN</name>
<gene>
    <name evidence="1" type="ORF">E5S67_04847</name>
</gene>
<organism evidence="1 2">
    <name type="scientific">Microcoleus asticus IPMA8</name>
    <dbReference type="NCBI Taxonomy" id="2563858"/>
    <lineage>
        <taxon>Bacteria</taxon>
        <taxon>Bacillati</taxon>
        <taxon>Cyanobacteriota</taxon>
        <taxon>Cyanophyceae</taxon>
        <taxon>Oscillatoriophycideae</taxon>
        <taxon>Oscillatoriales</taxon>
        <taxon>Microcoleaceae</taxon>
        <taxon>Microcoleus</taxon>
        <taxon>Microcoleus asticus</taxon>
    </lineage>
</organism>
<dbReference type="EMBL" id="SRRZ01000112">
    <property type="protein sequence ID" value="NQE37079.1"/>
    <property type="molecule type" value="Genomic_DNA"/>
</dbReference>
<evidence type="ECO:0000313" key="2">
    <source>
        <dbReference type="Proteomes" id="UP000702425"/>
    </source>
</evidence>
<reference evidence="1 2" key="1">
    <citation type="journal article" date="2020" name="Sci. Rep.">
        <title>A novel cyanobacterial geosmin producer, revising GeoA distribution and dispersion patterns in Bacteria.</title>
        <authorList>
            <person name="Churro C."/>
            <person name="Semedo-Aguiar A.P."/>
            <person name="Silva A.D."/>
            <person name="Pereira-Leal J.B."/>
            <person name="Leite R.B."/>
        </authorList>
    </citation>
    <scope>NUCLEOTIDE SEQUENCE [LARGE SCALE GENOMIC DNA]</scope>
    <source>
        <strain evidence="1 2">IPMA8</strain>
    </source>
</reference>